<dbReference type="Pfam" id="PF07732">
    <property type="entry name" value="Cu-oxidase_3"/>
    <property type="match status" value="1"/>
</dbReference>
<dbReference type="AlphaFoldDB" id="A0A931CEH9"/>
<dbReference type="GO" id="GO:0005975">
    <property type="term" value="P:carbohydrate metabolic process"/>
    <property type="evidence" value="ECO:0007669"/>
    <property type="project" value="UniProtKB-ARBA"/>
</dbReference>
<dbReference type="EMBL" id="JADQTO010000038">
    <property type="protein sequence ID" value="MBG0568415.1"/>
    <property type="molecule type" value="Genomic_DNA"/>
</dbReference>
<dbReference type="GO" id="GO:0016491">
    <property type="term" value="F:oxidoreductase activity"/>
    <property type="evidence" value="ECO:0007669"/>
    <property type="project" value="UniProtKB-KW"/>
</dbReference>
<proteinExistence type="predicted"/>
<protein>
    <submittedName>
        <fullName evidence="7">Multicopper oxidase domain-containing protein</fullName>
    </submittedName>
</protein>
<dbReference type="PANTHER" id="PTHR11709">
    <property type="entry name" value="MULTI-COPPER OXIDASE"/>
    <property type="match status" value="1"/>
</dbReference>
<name>A0A931CEH9_9ACTN</name>
<organism evidence="7 8">
    <name type="scientific">Actinoplanes aureus</name>
    <dbReference type="NCBI Taxonomy" id="2792083"/>
    <lineage>
        <taxon>Bacteria</taxon>
        <taxon>Bacillati</taxon>
        <taxon>Actinomycetota</taxon>
        <taxon>Actinomycetes</taxon>
        <taxon>Micromonosporales</taxon>
        <taxon>Micromonosporaceae</taxon>
        <taxon>Actinoplanes</taxon>
    </lineage>
</organism>
<dbReference type="InterPro" id="IPR011706">
    <property type="entry name" value="Cu-oxidase_C"/>
</dbReference>
<dbReference type="Pfam" id="PF07731">
    <property type="entry name" value="Cu-oxidase_2"/>
    <property type="match status" value="1"/>
</dbReference>
<evidence type="ECO:0000259" key="5">
    <source>
        <dbReference type="Pfam" id="PF07732"/>
    </source>
</evidence>
<feature type="domain" description="Bacterial Ig-like" evidence="6">
    <location>
        <begin position="1001"/>
        <end position="1077"/>
    </location>
</feature>
<dbReference type="Gene3D" id="2.60.40.10">
    <property type="entry name" value="Immunoglobulins"/>
    <property type="match status" value="1"/>
</dbReference>
<dbReference type="InterPro" id="IPR045087">
    <property type="entry name" value="Cu-oxidase_fam"/>
</dbReference>
<sequence>MTTGASPYVVPVATDLDPAPGILATTIVARHAMVDIGGVTAHAETFNGAIPGPVLRLDVGDRAFVRLVNEMHHPIGIHWHGIELANGADGTEVTQDGVRPAAHHPPPAPAPAGGTHLYAFTANRPGLYWYHPHHHHATNHVFRGMYGMIVVNDPHEAALIAADVLPGAADTRQLVLSDITVCKAPGSNDTATYPDPTTMSVADRAEWLSGASAQPPPTPLTLCQVPTAAADDGSPALASYTAGDVPSVFRTGQHNEGQTVLTNGVNVGGRLGRPDAPGALLPGAQKMDVLAGQGLRLQIANCSINRYFRLILTTAVGVTVPLVRVGGEGGLLDKAVVEGGATTGGFDTKFGAGEILLPPGSRADVVAAIPPAATGGLTLWTRDYRRSGGLWAGLPTVPVMHLNVTGPAAATFTIGGGTALRAAIPAPVETLGAATGTLLDPAAFAPAKPGSANQDIQVTGSAGIDGVSGSFMGFVPFTAAPHIATSRWAEQDRILELTVTNLSGSHHPFHLHGFSIQPIALEQPGFPSFAWPYREFRDNVDIPAAYTLRFRVRLADRPLPDGVTLGGALGRWLFHCHIFIHHHQGMISELVVSDTDGSERPYVTVAGSWAYTPVGGIAQRQGTYHHPDGDPVSLTASTGVVTDDGGGTWSWTYDATGVPAHTEYVYLTATDQAGRADQTVFRLKIGAPDDGSDNGDPHVHTVDGKGSDFQGAGEFVLLRDHEGMEVQARHWPVAAAAPVTDPATGLTSCVSLNTAVAARVGEHRIAYQQGWQGRHGELVFFVDGDKARLPREGLDLGDHRVTAMELGNGAAGLRVDYASQAVLTVTPHYWTAYGIWYLNVRVSRTQADEGIMGAIPADGWLPLLPARVSSGPMPATLSERHNVLHRTFADAWRVTDETSLFVYEPGTSTKSFTDPGWPAPQAPCVVPPQFEVPGAHPPAAGLPEQAAEWACRRVTDDALHGDCVFDVASTGDATFARAYLLEQQMFQQATAVQVTVGRPDGPAVPVTATVLPLVQTNESRAPAGSVAFMVDGRPAGSPVTLDPNGRATIVLDGSHRVRAEYGGGGPYRPSVSATFTVAGRGHHH</sequence>
<keyword evidence="2" id="KW-0560">Oxidoreductase</keyword>
<dbReference type="InterPro" id="IPR033138">
    <property type="entry name" value="Cu_oxidase_CS"/>
</dbReference>
<evidence type="ECO:0000313" key="8">
    <source>
        <dbReference type="Proteomes" id="UP000598146"/>
    </source>
</evidence>
<evidence type="ECO:0000256" key="1">
    <source>
        <dbReference type="ARBA" id="ARBA00022723"/>
    </source>
</evidence>
<dbReference type="InterPro" id="IPR013783">
    <property type="entry name" value="Ig-like_fold"/>
</dbReference>
<dbReference type="Proteomes" id="UP000598146">
    <property type="component" value="Unassembled WGS sequence"/>
</dbReference>
<feature type="domain" description="Plastocyanin-like" evidence="4">
    <location>
        <begin position="490"/>
        <end position="594"/>
    </location>
</feature>
<keyword evidence="8" id="KW-1185">Reference proteome</keyword>
<dbReference type="Gene3D" id="2.60.40.420">
    <property type="entry name" value="Cupredoxins - blue copper proteins"/>
    <property type="match status" value="3"/>
</dbReference>
<gene>
    <name evidence="7" type="ORF">I4J89_44025</name>
</gene>
<feature type="domain" description="Plastocyanin-like" evidence="5">
    <location>
        <begin position="37"/>
        <end position="155"/>
    </location>
</feature>
<dbReference type="InterPro" id="IPR011707">
    <property type="entry name" value="Cu-oxidase-like_N"/>
</dbReference>
<accession>A0A931CEH9</accession>
<reference evidence="7" key="1">
    <citation type="submission" date="2020-11" db="EMBL/GenBank/DDBJ databases">
        <title>Isolation and identification of active actinomycetes.</title>
        <authorList>
            <person name="Sun X."/>
        </authorList>
    </citation>
    <scope>NUCLEOTIDE SEQUENCE</scope>
    <source>
        <strain evidence="7">NEAU-A11</strain>
    </source>
</reference>
<dbReference type="GO" id="GO:0005507">
    <property type="term" value="F:copper ion binding"/>
    <property type="evidence" value="ECO:0007669"/>
    <property type="project" value="InterPro"/>
</dbReference>
<evidence type="ECO:0000313" key="7">
    <source>
        <dbReference type="EMBL" id="MBG0568415.1"/>
    </source>
</evidence>
<evidence type="ECO:0000256" key="3">
    <source>
        <dbReference type="SAM" id="MobiDB-lite"/>
    </source>
</evidence>
<dbReference type="PROSITE" id="PS00079">
    <property type="entry name" value="MULTICOPPER_OXIDASE1"/>
    <property type="match status" value="1"/>
</dbReference>
<dbReference type="Pfam" id="PF16640">
    <property type="entry name" value="Big_3_5"/>
    <property type="match status" value="1"/>
</dbReference>
<dbReference type="PROSITE" id="PS00080">
    <property type="entry name" value="MULTICOPPER_OXIDASE2"/>
    <property type="match status" value="1"/>
</dbReference>
<dbReference type="InterPro" id="IPR032109">
    <property type="entry name" value="Big_3_5"/>
</dbReference>
<dbReference type="InterPro" id="IPR002355">
    <property type="entry name" value="Cu_oxidase_Cu_BS"/>
</dbReference>
<dbReference type="RefSeq" id="WP_196420190.1">
    <property type="nucleotide sequence ID" value="NZ_JADQTO010000038.1"/>
</dbReference>
<dbReference type="InterPro" id="IPR008972">
    <property type="entry name" value="Cupredoxin"/>
</dbReference>
<comment type="caution">
    <text evidence="7">The sequence shown here is derived from an EMBL/GenBank/DDBJ whole genome shotgun (WGS) entry which is preliminary data.</text>
</comment>
<keyword evidence="1" id="KW-0479">Metal-binding</keyword>
<dbReference type="SUPFAM" id="SSF49503">
    <property type="entry name" value="Cupredoxins"/>
    <property type="match status" value="2"/>
</dbReference>
<evidence type="ECO:0000259" key="6">
    <source>
        <dbReference type="Pfam" id="PF16640"/>
    </source>
</evidence>
<evidence type="ECO:0000256" key="2">
    <source>
        <dbReference type="ARBA" id="ARBA00023002"/>
    </source>
</evidence>
<evidence type="ECO:0000259" key="4">
    <source>
        <dbReference type="Pfam" id="PF07731"/>
    </source>
</evidence>
<feature type="region of interest" description="Disordered" evidence="3">
    <location>
        <begin position="95"/>
        <end position="115"/>
    </location>
</feature>